<comment type="subcellular location">
    <subcellularLocation>
        <location evidence="1">Cell membrane</location>
        <topology evidence="1">Multi-pass membrane protein</topology>
    </subcellularLocation>
</comment>
<keyword evidence="2" id="KW-0813">Transport</keyword>
<proteinExistence type="predicted"/>
<keyword evidence="4 7" id="KW-0812">Transmembrane</keyword>
<dbReference type="RefSeq" id="WP_167051693.1">
    <property type="nucleotide sequence ID" value="NZ_JAAOZR010000001.1"/>
</dbReference>
<dbReference type="PANTHER" id="PTHR43744">
    <property type="entry name" value="ABC TRANSPORTER PERMEASE PROTEIN MG189-RELATED-RELATED"/>
    <property type="match status" value="1"/>
</dbReference>
<reference evidence="9 10" key="1">
    <citation type="submission" date="2021-03" db="EMBL/GenBank/DDBJ databases">
        <title>Genomic Encyclopedia of Type Strains, Phase IV (KMG-IV): sequencing the most valuable type-strain genomes for metagenomic binning, comparative biology and taxonomic classification.</title>
        <authorList>
            <person name="Goeker M."/>
        </authorList>
    </citation>
    <scope>NUCLEOTIDE SEQUENCE [LARGE SCALE GENOMIC DNA]</scope>
    <source>
        <strain evidence="9 10">DSM 24950</strain>
    </source>
</reference>
<dbReference type="Gene3D" id="2.60.40.680">
    <property type="match status" value="1"/>
</dbReference>
<dbReference type="InterPro" id="IPR036439">
    <property type="entry name" value="Dockerin_dom_sf"/>
</dbReference>
<dbReference type="SUPFAM" id="SSF161098">
    <property type="entry name" value="MetI-like"/>
    <property type="match status" value="1"/>
</dbReference>
<dbReference type="Proteomes" id="UP001519344">
    <property type="component" value="Unassembled WGS sequence"/>
</dbReference>
<dbReference type="CDD" id="cd14254">
    <property type="entry name" value="Dockerin_II"/>
    <property type="match status" value="1"/>
</dbReference>
<evidence type="ECO:0000256" key="5">
    <source>
        <dbReference type="ARBA" id="ARBA00022989"/>
    </source>
</evidence>
<dbReference type="CDD" id="cd08547">
    <property type="entry name" value="Type_II_cohesin"/>
    <property type="match status" value="1"/>
</dbReference>
<organism evidence="9 10">
    <name type="scientific">Paenibacillus aceris</name>
    <dbReference type="NCBI Taxonomy" id="869555"/>
    <lineage>
        <taxon>Bacteria</taxon>
        <taxon>Bacillati</taxon>
        <taxon>Bacillota</taxon>
        <taxon>Bacilli</taxon>
        <taxon>Bacillales</taxon>
        <taxon>Paenibacillaceae</taxon>
        <taxon>Paenibacillus</taxon>
    </lineage>
</organism>
<accession>A0ABS4I2C8</accession>
<evidence type="ECO:0000256" key="2">
    <source>
        <dbReference type="ARBA" id="ARBA00022448"/>
    </source>
</evidence>
<dbReference type="SUPFAM" id="SSF63446">
    <property type="entry name" value="Type I dockerin domain"/>
    <property type="match status" value="1"/>
</dbReference>
<keyword evidence="10" id="KW-1185">Reference proteome</keyword>
<dbReference type="Gene3D" id="1.20.1270.90">
    <property type="entry name" value="AF1782-like"/>
    <property type="match status" value="1"/>
</dbReference>
<dbReference type="SUPFAM" id="SSF49384">
    <property type="entry name" value="Carbohydrate-binding domain"/>
    <property type="match status" value="1"/>
</dbReference>
<dbReference type="EMBL" id="JAGGKV010000012">
    <property type="protein sequence ID" value="MBP1965072.1"/>
    <property type="molecule type" value="Genomic_DNA"/>
</dbReference>
<protein>
    <recommendedName>
        <fullName evidence="8">Dockerin domain-containing protein</fullName>
    </recommendedName>
</protein>
<dbReference type="Gene3D" id="1.10.1330.10">
    <property type="entry name" value="Dockerin domain"/>
    <property type="match status" value="1"/>
</dbReference>
<sequence>MSMSQTETAINPNKLEKAEMLSFLGKTLYYVILAIITLIIFVPLLVVVFAAFKTSPELAATSPFSLPKSWSLHNFAVAFEKANMLVGFVNSLSMADITVAFDADTIDFVSVDPLISGFTEVQTQTDVPGQIRIIAVSQGNTGVVTASGDVFKFNWIAKPNHPSTTTNLVLTKVAVSNGLGQKLDATPANLTVSITAIDKTLLQTVIGLAQSIYDHAVEGTHFGQYAAGSKAVLLSAIQAATAIYSDPAATQQHLEDSAIALNQALQAFSGQIITVYAPGDVNGDNAIDIGDLGKAAVHYGKTAASSDWNEAKSADINHDNKISIVDIVSIAKLILQ</sequence>
<dbReference type="InterPro" id="IPR018247">
    <property type="entry name" value="EF_Hand_1_Ca_BS"/>
</dbReference>
<dbReference type="PANTHER" id="PTHR43744:SF12">
    <property type="entry name" value="ABC TRANSPORTER PERMEASE PROTEIN MG189-RELATED"/>
    <property type="match status" value="1"/>
</dbReference>
<evidence type="ECO:0000256" key="3">
    <source>
        <dbReference type="ARBA" id="ARBA00022475"/>
    </source>
</evidence>
<evidence type="ECO:0000256" key="7">
    <source>
        <dbReference type="SAM" id="Phobius"/>
    </source>
</evidence>
<keyword evidence="5 7" id="KW-1133">Transmembrane helix</keyword>
<keyword evidence="6 7" id="KW-0472">Membrane</keyword>
<evidence type="ECO:0000313" key="10">
    <source>
        <dbReference type="Proteomes" id="UP001519344"/>
    </source>
</evidence>
<evidence type="ECO:0000256" key="1">
    <source>
        <dbReference type="ARBA" id="ARBA00004651"/>
    </source>
</evidence>
<feature type="transmembrane region" description="Helical" evidence="7">
    <location>
        <begin position="28"/>
        <end position="52"/>
    </location>
</feature>
<comment type="caution">
    <text evidence="9">The sequence shown here is derived from an EMBL/GenBank/DDBJ whole genome shotgun (WGS) entry which is preliminary data.</text>
</comment>
<dbReference type="InterPro" id="IPR016134">
    <property type="entry name" value="Dockerin_dom"/>
</dbReference>
<dbReference type="InterPro" id="IPR035906">
    <property type="entry name" value="MetI-like_sf"/>
</dbReference>
<dbReference type="InterPro" id="IPR008965">
    <property type="entry name" value="CBM2/CBM3_carb-bd_dom_sf"/>
</dbReference>
<evidence type="ECO:0000259" key="8">
    <source>
        <dbReference type="PROSITE" id="PS51766"/>
    </source>
</evidence>
<feature type="domain" description="Dockerin" evidence="8">
    <location>
        <begin position="274"/>
        <end position="336"/>
    </location>
</feature>
<evidence type="ECO:0000256" key="4">
    <source>
        <dbReference type="ARBA" id="ARBA00022692"/>
    </source>
</evidence>
<evidence type="ECO:0000256" key="6">
    <source>
        <dbReference type="ARBA" id="ARBA00023136"/>
    </source>
</evidence>
<name>A0ABS4I2C8_9BACL</name>
<gene>
    <name evidence="9" type="ORF">J2Z65_004305</name>
</gene>
<keyword evidence="3" id="KW-1003">Cell membrane</keyword>
<dbReference type="PROSITE" id="PS00018">
    <property type="entry name" value="EF_HAND_1"/>
    <property type="match status" value="1"/>
</dbReference>
<evidence type="ECO:0000313" key="9">
    <source>
        <dbReference type="EMBL" id="MBP1965072.1"/>
    </source>
</evidence>
<dbReference type="PROSITE" id="PS51766">
    <property type="entry name" value="DOCKERIN"/>
    <property type="match status" value="1"/>
</dbReference>